<gene>
    <name evidence="1" type="ORF">SAMN04488056_10275</name>
</gene>
<evidence type="ECO:0000313" key="1">
    <source>
        <dbReference type="EMBL" id="SFN80621.1"/>
    </source>
</evidence>
<dbReference type="Proteomes" id="UP000199236">
    <property type="component" value="Unassembled WGS sequence"/>
</dbReference>
<evidence type="ECO:0000313" key="2">
    <source>
        <dbReference type="Proteomes" id="UP000199236"/>
    </source>
</evidence>
<sequence length="48" mass="5668">MDFKTFGLHAVSNLLICYKWPKTLKTADFGHKSRENEAFWGALFDRYL</sequence>
<dbReference type="AlphaFoldDB" id="A0A1I5C1X3"/>
<reference evidence="1 2" key="1">
    <citation type="submission" date="2016-10" db="EMBL/GenBank/DDBJ databases">
        <authorList>
            <person name="de Groot N.N."/>
        </authorList>
    </citation>
    <scope>NUCLEOTIDE SEQUENCE [LARGE SCALE GENOMIC DNA]</scope>
    <source>
        <strain evidence="1 2">CGMCC 1.9157</strain>
    </source>
</reference>
<keyword evidence="2" id="KW-1185">Reference proteome</keyword>
<name>A0A1I5C1X3_9HYPH</name>
<dbReference type="EMBL" id="FOVR01000002">
    <property type="protein sequence ID" value="SFN80621.1"/>
    <property type="molecule type" value="Genomic_DNA"/>
</dbReference>
<accession>A0A1I5C1X3</accession>
<organism evidence="1 2">
    <name type="scientific">Cohaesibacter marisflavi</name>
    <dbReference type="NCBI Taxonomy" id="655353"/>
    <lineage>
        <taxon>Bacteria</taxon>
        <taxon>Pseudomonadati</taxon>
        <taxon>Pseudomonadota</taxon>
        <taxon>Alphaproteobacteria</taxon>
        <taxon>Hyphomicrobiales</taxon>
        <taxon>Cohaesibacteraceae</taxon>
    </lineage>
</organism>
<protein>
    <submittedName>
        <fullName evidence="1">Uncharacterized protein</fullName>
    </submittedName>
</protein>
<proteinExistence type="predicted"/>